<gene>
    <name evidence="5" type="ORF">SAMN05216250_10472</name>
</gene>
<dbReference type="PANTHER" id="PTHR30349:SF64">
    <property type="entry name" value="PROPHAGE INTEGRASE INTD-RELATED"/>
    <property type="match status" value="1"/>
</dbReference>
<keyword evidence="3" id="KW-0233">DNA recombination</keyword>
<dbReference type="InterPro" id="IPR035386">
    <property type="entry name" value="Arm-DNA-bind_5"/>
</dbReference>
<evidence type="ECO:0000313" key="5">
    <source>
        <dbReference type="EMBL" id="SFM38049.1"/>
    </source>
</evidence>
<feature type="domain" description="Tyr recombinase" evidence="4">
    <location>
        <begin position="218"/>
        <end position="395"/>
    </location>
</feature>
<dbReference type="InterPro" id="IPR050090">
    <property type="entry name" value="Tyrosine_recombinase_XerCD"/>
</dbReference>
<dbReference type="CDD" id="cd01185">
    <property type="entry name" value="INTN1_C_like"/>
    <property type="match status" value="1"/>
</dbReference>
<dbReference type="InterPro" id="IPR025269">
    <property type="entry name" value="SAM-like_dom"/>
</dbReference>
<dbReference type="Pfam" id="PF13102">
    <property type="entry name" value="Phage_int_SAM_5"/>
    <property type="match status" value="1"/>
</dbReference>
<dbReference type="GO" id="GO:0015074">
    <property type="term" value="P:DNA integration"/>
    <property type="evidence" value="ECO:0007669"/>
    <property type="project" value="InterPro"/>
</dbReference>
<evidence type="ECO:0000313" key="6">
    <source>
        <dbReference type="Proteomes" id="UP000183766"/>
    </source>
</evidence>
<dbReference type="InterPro" id="IPR013762">
    <property type="entry name" value="Integrase-like_cat_sf"/>
</dbReference>
<dbReference type="RefSeq" id="WP_074908993.1">
    <property type="nucleotide sequence ID" value="NZ_FOUM01000004.1"/>
</dbReference>
<evidence type="ECO:0000256" key="3">
    <source>
        <dbReference type="ARBA" id="ARBA00023172"/>
    </source>
</evidence>
<dbReference type="InterPro" id="IPR011010">
    <property type="entry name" value="DNA_brk_join_enz"/>
</dbReference>
<dbReference type="GO" id="GO:0006310">
    <property type="term" value="P:DNA recombination"/>
    <property type="evidence" value="ECO:0007669"/>
    <property type="project" value="UniProtKB-KW"/>
</dbReference>
<protein>
    <submittedName>
        <fullName evidence="5">Site-specific recombinase XerD</fullName>
    </submittedName>
</protein>
<evidence type="ECO:0000256" key="1">
    <source>
        <dbReference type="ARBA" id="ARBA00008857"/>
    </source>
</evidence>
<comment type="similarity">
    <text evidence="1">Belongs to the 'phage' integrase family.</text>
</comment>
<dbReference type="AlphaFoldDB" id="A0A1I4QDC3"/>
<dbReference type="GO" id="GO:0003677">
    <property type="term" value="F:DNA binding"/>
    <property type="evidence" value="ECO:0007669"/>
    <property type="project" value="UniProtKB-KW"/>
</dbReference>
<organism evidence="5 6">
    <name type="scientific">Bacteroides xylanisolvens</name>
    <dbReference type="NCBI Taxonomy" id="371601"/>
    <lineage>
        <taxon>Bacteria</taxon>
        <taxon>Pseudomonadati</taxon>
        <taxon>Bacteroidota</taxon>
        <taxon>Bacteroidia</taxon>
        <taxon>Bacteroidales</taxon>
        <taxon>Bacteroidaceae</taxon>
        <taxon>Bacteroides</taxon>
    </lineage>
</organism>
<keyword evidence="2" id="KW-0238">DNA-binding</keyword>
<proteinExistence type="inferred from homology"/>
<dbReference type="InterPro" id="IPR010998">
    <property type="entry name" value="Integrase_recombinase_N"/>
</dbReference>
<sequence>MRSTFSVLFYTKNQSLKDGRVPIMGRITINRTTACFSCKLEVSLALWDAKANRAKGKSDEARRLNQKLDHIKAQITRHYQYICDHDSLVTAKSVYNRYLGFGDSYHTLMGLFREELASYKEKVGKEKAASTYRGLVADYNNLLLFLKEKRRIEDIAIADLDKKFIEDYYNWMLGTCALASSTAFCRVNTLKWLMYTAQERGWIKLHPFIGFDCLPEYKRRSFLTEEDLQRVIHVKLNYKRQRAIRDMFLFMCFTGLAYADLKEITYKNIHTDSEGGTWLMGNRIKTGVSYVVKLLPIAIELVERYKGENKKKSSPDKVFPVGEYQTMVSSLRVLTQKCGCSTEITPHIGRHTFAVLAILKGMPLETLQKVLGHKSILSTQIYAELINPKVGEDTDKLCMKIGDVYRLTN</sequence>
<dbReference type="InterPro" id="IPR002104">
    <property type="entry name" value="Integrase_catalytic"/>
</dbReference>
<dbReference type="EMBL" id="FOUM01000004">
    <property type="protein sequence ID" value="SFM38049.1"/>
    <property type="molecule type" value="Genomic_DNA"/>
</dbReference>
<evidence type="ECO:0000259" key="4">
    <source>
        <dbReference type="PROSITE" id="PS51898"/>
    </source>
</evidence>
<accession>A0A1I4QDC3</accession>
<dbReference type="Pfam" id="PF00589">
    <property type="entry name" value="Phage_integrase"/>
    <property type="match status" value="1"/>
</dbReference>
<dbReference type="PROSITE" id="PS51898">
    <property type="entry name" value="TYR_RECOMBINASE"/>
    <property type="match status" value="1"/>
</dbReference>
<dbReference type="SUPFAM" id="SSF56349">
    <property type="entry name" value="DNA breaking-rejoining enzymes"/>
    <property type="match status" value="1"/>
</dbReference>
<dbReference type="Proteomes" id="UP000183766">
    <property type="component" value="Unassembled WGS sequence"/>
</dbReference>
<dbReference type="Gene3D" id="1.10.150.130">
    <property type="match status" value="1"/>
</dbReference>
<evidence type="ECO:0000256" key="2">
    <source>
        <dbReference type="ARBA" id="ARBA00023125"/>
    </source>
</evidence>
<dbReference type="Pfam" id="PF17293">
    <property type="entry name" value="Arm-DNA-bind_5"/>
    <property type="match status" value="1"/>
</dbReference>
<reference evidence="5 6" key="1">
    <citation type="submission" date="2016-10" db="EMBL/GenBank/DDBJ databases">
        <authorList>
            <person name="de Groot N.N."/>
        </authorList>
    </citation>
    <scope>NUCLEOTIDE SEQUENCE [LARGE SCALE GENOMIC DNA]</scope>
    <source>
        <strain evidence="5 6">NLAE-zl-C202</strain>
    </source>
</reference>
<dbReference type="PANTHER" id="PTHR30349">
    <property type="entry name" value="PHAGE INTEGRASE-RELATED"/>
    <property type="match status" value="1"/>
</dbReference>
<name>A0A1I4QDC3_9BACE</name>
<dbReference type="Gene3D" id="1.10.443.10">
    <property type="entry name" value="Intergrase catalytic core"/>
    <property type="match status" value="1"/>
</dbReference>